<sequence>MWWRFQSHHRSCVHILSGLPCIGTFYDKVVPSAKKLQKVDGYGQPYLPRNYHYLLTAYHRLQGRMKVKKTNLPKRSQNPSGVIRELQEVYGYGQPYLPHNCRYLYIAYHHLQGGILDIILQESKRRRQTFQSVVKTHLVS</sequence>
<dbReference type="AlphaFoldDB" id="A0AAW0LA01"/>
<evidence type="ECO:0000313" key="2">
    <source>
        <dbReference type="Proteomes" id="UP000237347"/>
    </source>
</evidence>
<reference evidence="1 2" key="1">
    <citation type="journal article" date="2018" name="Sci. Data">
        <title>The draft genome sequence of cork oak.</title>
        <authorList>
            <person name="Ramos A.M."/>
            <person name="Usie A."/>
            <person name="Barbosa P."/>
            <person name="Barros P.M."/>
            <person name="Capote T."/>
            <person name="Chaves I."/>
            <person name="Simoes F."/>
            <person name="Abreu I."/>
            <person name="Carrasquinho I."/>
            <person name="Faro C."/>
            <person name="Guimaraes J.B."/>
            <person name="Mendonca D."/>
            <person name="Nobrega F."/>
            <person name="Rodrigues L."/>
            <person name="Saibo N.J.M."/>
            <person name="Varela M.C."/>
            <person name="Egas C."/>
            <person name="Matos J."/>
            <person name="Miguel C.M."/>
            <person name="Oliveira M.M."/>
            <person name="Ricardo C.P."/>
            <person name="Goncalves S."/>
        </authorList>
    </citation>
    <scope>NUCLEOTIDE SEQUENCE [LARGE SCALE GENOMIC DNA]</scope>
    <source>
        <strain evidence="2">cv. HL8</strain>
    </source>
</reference>
<name>A0AAW0LA01_QUESU</name>
<gene>
    <name evidence="1" type="ORF">CFP56_005218</name>
</gene>
<dbReference type="EMBL" id="PKMF04000129">
    <property type="protein sequence ID" value="KAK7848272.1"/>
    <property type="molecule type" value="Genomic_DNA"/>
</dbReference>
<accession>A0AAW0LA01</accession>
<evidence type="ECO:0000313" key="1">
    <source>
        <dbReference type="EMBL" id="KAK7848272.1"/>
    </source>
</evidence>
<organism evidence="1 2">
    <name type="scientific">Quercus suber</name>
    <name type="common">Cork oak</name>
    <dbReference type="NCBI Taxonomy" id="58331"/>
    <lineage>
        <taxon>Eukaryota</taxon>
        <taxon>Viridiplantae</taxon>
        <taxon>Streptophyta</taxon>
        <taxon>Embryophyta</taxon>
        <taxon>Tracheophyta</taxon>
        <taxon>Spermatophyta</taxon>
        <taxon>Magnoliopsida</taxon>
        <taxon>eudicotyledons</taxon>
        <taxon>Gunneridae</taxon>
        <taxon>Pentapetalae</taxon>
        <taxon>rosids</taxon>
        <taxon>fabids</taxon>
        <taxon>Fagales</taxon>
        <taxon>Fagaceae</taxon>
        <taxon>Quercus</taxon>
    </lineage>
</organism>
<proteinExistence type="predicted"/>
<keyword evidence="2" id="KW-1185">Reference proteome</keyword>
<protein>
    <submittedName>
        <fullName evidence="1">Uncharacterized protein</fullName>
    </submittedName>
</protein>
<comment type="caution">
    <text evidence="1">The sequence shown here is derived from an EMBL/GenBank/DDBJ whole genome shotgun (WGS) entry which is preliminary data.</text>
</comment>
<dbReference type="Proteomes" id="UP000237347">
    <property type="component" value="Unassembled WGS sequence"/>
</dbReference>